<dbReference type="GO" id="GO:0009307">
    <property type="term" value="P:DNA restriction-modification system"/>
    <property type="evidence" value="ECO:0007669"/>
    <property type="project" value="InterPro"/>
</dbReference>
<dbReference type="GeneID" id="56460600"/>
<dbReference type="EC" id="2.1.1.72" evidence="2 8"/>
<keyword evidence="3 8" id="KW-0489">Methyltransferase</keyword>
<dbReference type="PROSITE" id="PS00092">
    <property type="entry name" value="N6_MTASE"/>
    <property type="match status" value="1"/>
</dbReference>
<evidence type="ECO:0000256" key="8">
    <source>
        <dbReference type="RuleBase" id="RU361257"/>
    </source>
</evidence>
<feature type="binding site" evidence="7">
    <location>
        <position position="68"/>
    </location>
    <ligand>
        <name>S-adenosyl-L-methionine</name>
        <dbReference type="ChEBI" id="CHEBI:59789"/>
    </ligand>
</feature>
<evidence type="ECO:0000256" key="1">
    <source>
        <dbReference type="ARBA" id="ARBA00006594"/>
    </source>
</evidence>
<feature type="binding site" evidence="7">
    <location>
        <position position="198"/>
    </location>
    <ligand>
        <name>S-adenosyl-L-methionine</name>
        <dbReference type="ChEBI" id="CHEBI:59789"/>
    </ligand>
</feature>
<dbReference type="InterPro" id="IPR023095">
    <property type="entry name" value="Ade_MeTrfase_dom_2"/>
</dbReference>
<evidence type="ECO:0000256" key="5">
    <source>
        <dbReference type="ARBA" id="ARBA00022691"/>
    </source>
</evidence>
<accession>A0AAD0TRD5</accession>
<dbReference type="InterPro" id="IPR029063">
    <property type="entry name" value="SAM-dependent_MTases_sf"/>
</dbReference>
<dbReference type="Proteomes" id="UP000273809">
    <property type="component" value="Chromosome"/>
</dbReference>
<dbReference type="AlphaFoldDB" id="A0AAD0TRD5"/>
<feature type="binding site" evidence="7">
    <location>
        <position position="17"/>
    </location>
    <ligand>
        <name>S-adenosyl-L-methionine</name>
        <dbReference type="ChEBI" id="CHEBI:59789"/>
    </ligand>
</feature>
<comment type="similarity">
    <text evidence="1 8">Belongs to the N(4)/N(6)-methyltransferase family.</text>
</comment>
<dbReference type="KEGG" id="acre:ACRYA_0374"/>
<dbReference type="PANTHER" id="PTHR30481:SF3">
    <property type="entry name" value="DNA ADENINE METHYLASE"/>
    <property type="match status" value="1"/>
</dbReference>
<keyword evidence="5 8" id="KW-0949">S-adenosyl-L-methionine</keyword>
<keyword evidence="4 8" id="KW-0808">Transferase</keyword>
<reference evidence="9 10" key="1">
    <citation type="submission" date="2018-10" db="EMBL/GenBank/DDBJ databases">
        <title>Complete genome sequences of Arcobacter cryaerophilus strains ATCC 43158 and ATCC 49615.</title>
        <authorList>
            <person name="Miller W.G."/>
            <person name="Yee E."/>
            <person name="Bono J.L."/>
        </authorList>
    </citation>
    <scope>NUCLEOTIDE SEQUENCE [LARGE SCALE GENOMIC DNA]</scope>
    <source>
        <strain evidence="9 10">ATCC 43158</strain>
    </source>
</reference>
<dbReference type="Gene3D" id="3.40.50.150">
    <property type="entry name" value="Vaccinia Virus protein VP39"/>
    <property type="match status" value="1"/>
</dbReference>
<proteinExistence type="inferred from homology"/>
<evidence type="ECO:0000313" key="9">
    <source>
        <dbReference type="EMBL" id="AYJ79531.1"/>
    </source>
</evidence>
<dbReference type="GO" id="GO:0032259">
    <property type="term" value="P:methylation"/>
    <property type="evidence" value="ECO:0007669"/>
    <property type="project" value="UniProtKB-KW"/>
</dbReference>
<dbReference type="GO" id="GO:0043565">
    <property type="term" value="F:sequence-specific DNA binding"/>
    <property type="evidence" value="ECO:0007669"/>
    <property type="project" value="TreeGrafter"/>
</dbReference>
<dbReference type="Gene3D" id="1.10.1020.10">
    <property type="entry name" value="Adenine-specific Methyltransferase, Domain 2"/>
    <property type="match status" value="1"/>
</dbReference>
<evidence type="ECO:0000313" key="10">
    <source>
        <dbReference type="Proteomes" id="UP000273809"/>
    </source>
</evidence>
<feature type="binding site" evidence="7">
    <location>
        <position position="21"/>
    </location>
    <ligand>
        <name>S-adenosyl-L-methionine</name>
        <dbReference type="ChEBI" id="CHEBI:59789"/>
    </ligand>
</feature>
<dbReference type="NCBIfam" id="TIGR00571">
    <property type="entry name" value="dam"/>
    <property type="match status" value="1"/>
</dbReference>
<dbReference type="EMBL" id="CP032823">
    <property type="protein sequence ID" value="AYJ79531.1"/>
    <property type="molecule type" value="Genomic_DNA"/>
</dbReference>
<dbReference type="PIRSF" id="PIRSF000398">
    <property type="entry name" value="M_m6A_EcoRV"/>
    <property type="match status" value="1"/>
</dbReference>
<dbReference type="GO" id="GO:1904047">
    <property type="term" value="F:S-adenosyl-L-methionine binding"/>
    <property type="evidence" value="ECO:0007669"/>
    <property type="project" value="TreeGrafter"/>
</dbReference>
<dbReference type="PANTHER" id="PTHR30481">
    <property type="entry name" value="DNA ADENINE METHYLASE"/>
    <property type="match status" value="1"/>
</dbReference>
<protein>
    <recommendedName>
        <fullName evidence="2 8">Site-specific DNA-methyltransferase (adenine-specific)</fullName>
        <ecNumber evidence="2 8">2.1.1.72</ecNumber>
    </recommendedName>
</protein>
<dbReference type="GO" id="GO:0009007">
    <property type="term" value="F:site-specific DNA-methyltransferase (adenine-specific) activity"/>
    <property type="evidence" value="ECO:0007669"/>
    <property type="project" value="UniProtKB-UniRule"/>
</dbReference>
<organism evidence="9 10">
    <name type="scientific">Aliarcobacter cryaerophilus ATCC 43158</name>
    <dbReference type="NCBI Taxonomy" id="1032070"/>
    <lineage>
        <taxon>Bacteria</taxon>
        <taxon>Pseudomonadati</taxon>
        <taxon>Campylobacterota</taxon>
        <taxon>Epsilonproteobacteria</taxon>
        <taxon>Campylobacterales</taxon>
        <taxon>Arcobacteraceae</taxon>
        <taxon>Aliarcobacter</taxon>
    </lineage>
</organism>
<name>A0AAD0TRD5_9BACT</name>
<dbReference type="GO" id="GO:0006298">
    <property type="term" value="P:mismatch repair"/>
    <property type="evidence" value="ECO:0007669"/>
    <property type="project" value="TreeGrafter"/>
</dbReference>
<dbReference type="PRINTS" id="PR00505">
    <property type="entry name" value="D12N6MTFRASE"/>
</dbReference>
<evidence type="ECO:0000256" key="4">
    <source>
        <dbReference type="ARBA" id="ARBA00022679"/>
    </source>
</evidence>
<evidence type="ECO:0000256" key="6">
    <source>
        <dbReference type="ARBA" id="ARBA00047942"/>
    </source>
</evidence>
<gene>
    <name evidence="9" type="ORF">ACRYA_0374</name>
</gene>
<comment type="catalytic activity">
    <reaction evidence="6 8">
        <text>a 2'-deoxyadenosine in DNA + S-adenosyl-L-methionine = an N(6)-methyl-2'-deoxyadenosine in DNA + S-adenosyl-L-homocysteine + H(+)</text>
        <dbReference type="Rhea" id="RHEA:15197"/>
        <dbReference type="Rhea" id="RHEA-COMP:12418"/>
        <dbReference type="Rhea" id="RHEA-COMP:12419"/>
        <dbReference type="ChEBI" id="CHEBI:15378"/>
        <dbReference type="ChEBI" id="CHEBI:57856"/>
        <dbReference type="ChEBI" id="CHEBI:59789"/>
        <dbReference type="ChEBI" id="CHEBI:90615"/>
        <dbReference type="ChEBI" id="CHEBI:90616"/>
        <dbReference type="EC" id="2.1.1.72"/>
    </reaction>
</comment>
<sequence length="290" mass="34223">MTKAVVREKTFQPFVKWVGGKRGLLSQIIPLLPKKFNNYFEPFVGGGALFFELKNLGLLDNKEIFLFDINSELINAYNVVKNYPNQLINELETFKQKHTKEFYYEIRAWDRQNNFLQRSEIQRASRFIYLNKTCFNGLYRVNKKNQNNVPIGNYKNPNICDYGVILSASNALQNVNILNDSYKEVLKYASKDDLVYFDPPYYPLTQTSSFTSYSEFEFLEKEQIELFDIFRSLSEKRCKVAQSNSNSKFINNVYNEYKIYEIIFANRNINSKISQRGKIQELLIRSYKNE</sequence>
<dbReference type="InterPro" id="IPR012327">
    <property type="entry name" value="MeTrfase_D12"/>
</dbReference>
<dbReference type="RefSeq" id="WP_105917632.1">
    <property type="nucleotide sequence ID" value="NZ_CP021072.1"/>
</dbReference>
<dbReference type="SUPFAM" id="SSF53335">
    <property type="entry name" value="S-adenosyl-L-methionine-dependent methyltransferases"/>
    <property type="match status" value="1"/>
</dbReference>
<evidence type="ECO:0000256" key="3">
    <source>
        <dbReference type="ARBA" id="ARBA00022603"/>
    </source>
</evidence>
<evidence type="ECO:0000256" key="2">
    <source>
        <dbReference type="ARBA" id="ARBA00011900"/>
    </source>
</evidence>
<dbReference type="InterPro" id="IPR002052">
    <property type="entry name" value="DNA_methylase_N6_adenine_CS"/>
</dbReference>
<dbReference type="Pfam" id="PF02086">
    <property type="entry name" value="MethyltransfD12"/>
    <property type="match status" value="1"/>
</dbReference>
<evidence type="ECO:0000256" key="7">
    <source>
        <dbReference type="PIRSR" id="PIRSR000398-1"/>
    </source>
</evidence>
<dbReference type="InterPro" id="IPR012263">
    <property type="entry name" value="M_m6A_EcoRV"/>
</dbReference>